<gene>
    <name evidence="2" type="ORF">EVAR_11677_1</name>
</gene>
<proteinExistence type="predicted"/>
<name>A0A4C1U4L7_EUMVA</name>
<keyword evidence="3" id="KW-1185">Reference proteome</keyword>
<dbReference type="AlphaFoldDB" id="A0A4C1U4L7"/>
<accession>A0A4C1U4L7</accession>
<evidence type="ECO:0000313" key="3">
    <source>
        <dbReference type="Proteomes" id="UP000299102"/>
    </source>
</evidence>
<sequence length="118" mass="13281">MTHCRVPPGPSVRARAWNERSFFHSMGRCVRVEERQRPHTTYTRFGAFGAVSRGCRAADNSRKNSSSQNLVRIKERCDHEGPPPTLIQRGLISDEKTPGLEAMNKSSVPYLRQKTNGA</sequence>
<feature type="region of interest" description="Disordered" evidence="1">
    <location>
        <begin position="97"/>
        <end position="118"/>
    </location>
</feature>
<dbReference type="Proteomes" id="UP000299102">
    <property type="component" value="Unassembled WGS sequence"/>
</dbReference>
<dbReference type="EMBL" id="BGZK01000127">
    <property type="protein sequence ID" value="GBP21282.1"/>
    <property type="molecule type" value="Genomic_DNA"/>
</dbReference>
<reference evidence="2 3" key="1">
    <citation type="journal article" date="2019" name="Commun. Biol.">
        <title>The bagworm genome reveals a unique fibroin gene that provides high tensile strength.</title>
        <authorList>
            <person name="Kono N."/>
            <person name="Nakamura H."/>
            <person name="Ohtoshi R."/>
            <person name="Tomita M."/>
            <person name="Numata K."/>
            <person name="Arakawa K."/>
        </authorList>
    </citation>
    <scope>NUCLEOTIDE SEQUENCE [LARGE SCALE GENOMIC DNA]</scope>
</reference>
<evidence type="ECO:0000313" key="2">
    <source>
        <dbReference type="EMBL" id="GBP21282.1"/>
    </source>
</evidence>
<comment type="caution">
    <text evidence="2">The sequence shown here is derived from an EMBL/GenBank/DDBJ whole genome shotgun (WGS) entry which is preliminary data.</text>
</comment>
<protein>
    <submittedName>
        <fullName evidence="2">Uncharacterized protein</fullName>
    </submittedName>
</protein>
<organism evidence="2 3">
    <name type="scientific">Eumeta variegata</name>
    <name type="common">Bagworm moth</name>
    <name type="synonym">Eumeta japonica</name>
    <dbReference type="NCBI Taxonomy" id="151549"/>
    <lineage>
        <taxon>Eukaryota</taxon>
        <taxon>Metazoa</taxon>
        <taxon>Ecdysozoa</taxon>
        <taxon>Arthropoda</taxon>
        <taxon>Hexapoda</taxon>
        <taxon>Insecta</taxon>
        <taxon>Pterygota</taxon>
        <taxon>Neoptera</taxon>
        <taxon>Endopterygota</taxon>
        <taxon>Lepidoptera</taxon>
        <taxon>Glossata</taxon>
        <taxon>Ditrysia</taxon>
        <taxon>Tineoidea</taxon>
        <taxon>Psychidae</taxon>
        <taxon>Oiketicinae</taxon>
        <taxon>Eumeta</taxon>
    </lineage>
</organism>
<evidence type="ECO:0000256" key="1">
    <source>
        <dbReference type="SAM" id="MobiDB-lite"/>
    </source>
</evidence>